<accession>A0A067SJN2</accession>
<feature type="compositionally biased region" description="Acidic residues" evidence="1">
    <location>
        <begin position="315"/>
        <end position="324"/>
    </location>
</feature>
<protein>
    <submittedName>
        <fullName evidence="2">Uncharacterized protein</fullName>
    </submittedName>
</protein>
<evidence type="ECO:0000256" key="1">
    <source>
        <dbReference type="SAM" id="MobiDB-lite"/>
    </source>
</evidence>
<proteinExistence type="predicted"/>
<feature type="region of interest" description="Disordered" evidence="1">
    <location>
        <begin position="310"/>
        <end position="347"/>
    </location>
</feature>
<name>A0A067SJN2_GALM3</name>
<keyword evidence="3" id="KW-1185">Reference proteome</keyword>
<sequence>MSALIVTQNQVKLGTSFALPTLHPVNAWDAPSVPRAPHSSGAVSVASTNGVERRTVDRAEPCFITNDSSYVHEQVYWVNAVLGKEEKDQQLRRNIELFLFVQGIVCPIFTLNHPSNLTNLDPRLHSAMDKFAMFAVTCSQATLDALAEIIQKENKVARERAEEGTPYIRNLKILSVSESAEYEVVVLQPKHFLPNKSCLTRYPTLEGKPKLYQVDSNGVLRLSPLTEDSPRYPSFRFTPNRQRQRGDNLNPYLVILSAEIKFRQYRASRSFRANAPRLDAEYEALMTKTIDVADLLYWEPVTGANARRFFSEPGEGMEGDDYESQDSRDSEIGFMGEDIHTGGSTLKGRPDVDWRSLLSGGSER</sequence>
<dbReference type="HOGENOM" id="CLU_056205_0_0_1"/>
<reference evidence="3" key="1">
    <citation type="journal article" date="2014" name="Proc. Natl. Acad. Sci. U.S.A.">
        <title>Extensive sampling of basidiomycete genomes demonstrates inadequacy of the white-rot/brown-rot paradigm for wood decay fungi.</title>
        <authorList>
            <person name="Riley R."/>
            <person name="Salamov A.A."/>
            <person name="Brown D.W."/>
            <person name="Nagy L.G."/>
            <person name="Floudas D."/>
            <person name="Held B.W."/>
            <person name="Levasseur A."/>
            <person name="Lombard V."/>
            <person name="Morin E."/>
            <person name="Otillar R."/>
            <person name="Lindquist E.A."/>
            <person name="Sun H."/>
            <person name="LaButti K.M."/>
            <person name="Schmutz J."/>
            <person name="Jabbour D."/>
            <person name="Luo H."/>
            <person name="Baker S.E."/>
            <person name="Pisabarro A.G."/>
            <person name="Walton J.D."/>
            <person name="Blanchette R.A."/>
            <person name="Henrissat B."/>
            <person name="Martin F."/>
            <person name="Cullen D."/>
            <person name="Hibbett D.S."/>
            <person name="Grigoriev I.V."/>
        </authorList>
    </citation>
    <scope>NUCLEOTIDE SEQUENCE [LARGE SCALE GENOMIC DNA]</scope>
    <source>
        <strain evidence="3">CBS 339.88</strain>
    </source>
</reference>
<organism evidence="2 3">
    <name type="scientific">Galerina marginata (strain CBS 339.88)</name>
    <dbReference type="NCBI Taxonomy" id="685588"/>
    <lineage>
        <taxon>Eukaryota</taxon>
        <taxon>Fungi</taxon>
        <taxon>Dikarya</taxon>
        <taxon>Basidiomycota</taxon>
        <taxon>Agaricomycotina</taxon>
        <taxon>Agaricomycetes</taxon>
        <taxon>Agaricomycetidae</taxon>
        <taxon>Agaricales</taxon>
        <taxon>Agaricineae</taxon>
        <taxon>Strophariaceae</taxon>
        <taxon>Galerina</taxon>
    </lineage>
</organism>
<evidence type="ECO:0000313" key="2">
    <source>
        <dbReference type="EMBL" id="KDR71111.1"/>
    </source>
</evidence>
<dbReference type="AlphaFoldDB" id="A0A067SJN2"/>
<evidence type="ECO:0000313" key="3">
    <source>
        <dbReference type="Proteomes" id="UP000027222"/>
    </source>
</evidence>
<gene>
    <name evidence="2" type="ORF">GALMADRAFT_229754</name>
</gene>
<dbReference type="OrthoDB" id="3216537at2759"/>
<dbReference type="EMBL" id="KL142394">
    <property type="protein sequence ID" value="KDR71111.1"/>
    <property type="molecule type" value="Genomic_DNA"/>
</dbReference>
<dbReference type="Proteomes" id="UP000027222">
    <property type="component" value="Unassembled WGS sequence"/>
</dbReference>